<gene>
    <name evidence="3" type="primary">aspC_3</name>
    <name evidence="3" type="ORF">NNJEOMEG_03945</name>
</gene>
<dbReference type="InterPro" id="IPR015422">
    <property type="entry name" value="PyrdxlP-dep_Trfase_small"/>
</dbReference>
<dbReference type="InterPro" id="IPR015421">
    <property type="entry name" value="PyrdxlP-dep_Trfase_major"/>
</dbReference>
<proteinExistence type="inferred from homology"/>
<comment type="caution">
    <text evidence="3">The sequence shown here is derived from an EMBL/GenBank/DDBJ whole genome shotgun (WGS) entry which is preliminary data.</text>
</comment>
<accession>A0A6V8LZV4</accession>
<keyword evidence="4" id="KW-1185">Reference proteome</keyword>
<dbReference type="SUPFAM" id="SSF53383">
    <property type="entry name" value="PLP-dependent transferases"/>
    <property type="match status" value="1"/>
</dbReference>
<name>A0A6V8LZV4_9BACT</name>
<keyword evidence="1 3" id="KW-0032">Aminotransferase</keyword>
<dbReference type="AlphaFoldDB" id="A0A6V8LZV4"/>
<dbReference type="NCBIfam" id="NF005305">
    <property type="entry name" value="PRK06836.1"/>
    <property type="match status" value="1"/>
</dbReference>
<dbReference type="PROSITE" id="PS00105">
    <property type="entry name" value="AA_TRANSFER_CLASS_1"/>
    <property type="match status" value="1"/>
</dbReference>
<sequence length="398" mass="43057">MTLLSAEIADALSKGSWIRRIFEMGAEMKKLHGADRVYDFSLGNPDLPSPPVVGQCLAEMAERAQEPFAFGYMPNAGYPHVREALAEQVSREQGMAFTADDLLLTCGAAGGINAFFRAVLTPGDEVLCPRPYFVEYGFYVGNHGGKLVTAPAKLPSFDLDVPAMLAAVTERTRVIMLNSPNNPTGRIYSEEALTELARGLKALNAKREKPILILADEPYRFLAYGGATVPSLPRIYPYTAVASSFSKNLSLAGERIGYVAVCPTMPGKEDLMAGIVFANRILGYVNAPAIGQAILLKALGSQVDASVYEDRRAAMAKVLADAGYEFHLPEGAFYFFPKAPGGDDVAFVGKLRDQRVLAVPGSGFGLPGYFRLTFCVDRKVIENAAEGFARAIQDFEKD</sequence>
<dbReference type="Proteomes" id="UP000494245">
    <property type="component" value="Unassembled WGS sequence"/>
</dbReference>
<protein>
    <recommendedName>
        <fullName evidence="1">Aminotransferase</fullName>
        <ecNumber evidence="1">2.6.1.-</ecNumber>
    </recommendedName>
</protein>
<dbReference type="RefSeq" id="WP_173087209.1">
    <property type="nucleotide sequence ID" value="NZ_BLTE01000031.1"/>
</dbReference>
<evidence type="ECO:0000313" key="3">
    <source>
        <dbReference type="EMBL" id="GFK96071.1"/>
    </source>
</evidence>
<dbReference type="GO" id="GO:0008483">
    <property type="term" value="F:transaminase activity"/>
    <property type="evidence" value="ECO:0007669"/>
    <property type="project" value="UniProtKB-KW"/>
</dbReference>
<dbReference type="InterPro" id="IPR004838">
    <property type="entry name" value="NHTrfase_class1_PyrdxlP-BS"/>
</dbReference>
<dbReference type="PANTHER" id="PTHR42691:SF1">
    <property type="entry name" value="ASPARTATE AMINOTRANSFERASE YHDR-RELATED"/>
    <property type="match status" value="1"/>
</dbReference>
<evidence type="ECO:0000313" key="4">
    <source>
        <dbReference type="Proteomes" id="UP000494245"/>
    </source>
</evidence>
<dbReference type="InterPro" id="IPR015424">
    <property type="entry name" value="PyrdxlP-dep_Trfase"/>
</dbReference>
<dbReference type="PANTHER" id="PTHR42691">
    <property type="entry name" value="ASPARTATE AMINOTRANSFERASE YHDR-RELATED"/>
    <property type="match status" value="1"/>
</dbReference>
<evidence type="ECO:0000259" key="2">
    <source>
        <dbReference type="Pfam" id="PF00155"/>
    </source>
</evidence>
<keyword evidence="1 3" id="KW-0808">Transferase</keyword>
<comment type="cofactor">
    <cofactor evidence="1">
        <name>pyridoxal 5'-phosphate</name>
        <dbReference type="ChEBI" id="CHEBI:597326"/>
    </cofactor>
</comment>
<reference evidence="3 4" key="2">
    <citation type="submission" date="2020-05" db="EMBL/GenBank/DDBJ databases">
        <title>Draft genome sequence of Desulfovibrio sp. strainFSS-1.</title>
        <authorList>
            <person name="Shimoshige H."/>
            <person name="Kobayashi H."/>
            <person name="Maekawa T."/>
        </authorList>
    </citation>
    <scope>NUCLEOTIDE SEQUENCE [LARGE SCALE GENOMIC DNA]</scope>
    <source>
        <strain evidence="3 4">SIID29052-01</strain>
    </source>
</reference>
<dbReference type="CDD" id="cd00609">
    <property type="entry name" value="AAT_like"/>
    <property type="match status" value="1"/>
</dbReference>
<dbReference type="EC" id="2.6.1.-" evidence="1"/>
<feature type="domain" description="Aminotransferase class I/classII large" evidence="2">
    <location>
        <begin position="38"/>
        <end position="386"/>
    </location>
</feature>
<dbReference type="InterPro" id="IPR004839">
    <property type="entry name" value="Aminotransferase_I/II_large"/>
</dbReference>
<comment type="similarity">
    <text evidence="1">Belongs to the class-I pyridoxal-phosphate-dependent aminotransferase family.</text>
</comment>
<organism evidence="3 4">
    <name type="scientific">Fundidesulfovibrio magnetotacticus</name>
    <dbReference type="NCBI Taxonomy" id="2730080"/>
    <lineage>
        <taxon>Bacteria</taxon>
        <taxon>Pseudomonadati</taxon>
        <taxon>Thermodesulfobacteriota</taxon>
        <taxon>Desulfovibrionia</taxon>
        <taxon>Desulfovibrionales</taxon>
        <taxon>Desulfovibrionaceae</taxon>
        <taxon>Fundidesulfovibrio</taxon>
    </lineage>
</organism>
<dbReference type="Gene3D" id="3.40.640.10">
    <property type="entry name" value="Type I PLP-dependent aspartate aminotransferase-like (Major domain)"/>
    <property type="match status" value="1"/>
</dbReference>
<dbReference type="GO" id="GO:0030170">
    <property type="term" value="F:pyridoxal phosphate binding"/>
    <property type="evidence" value="ECO:0007669"/>
    <property type="project" value="InterPro"/>
</dbReference>
<dbReference type="EMBL" id="BLTE01000031">
    <property type="protein sequence ID" value="GFK96071.1"/>
    <property type="molecule type" value="Genomic_DNA"/>
</dbReference>
<dbReference type="Gene3D" id="3.90.1150.10">
    <property type="entry name" value="Aspartate Aminotransferase, domain 1"/>
    <property type="match status" value="2"/>
</dbReference>
<dbReference type="Pfam" id="PF00155">
    <property type="entry name" value="Aminotran_1_2"/>
    <property type="match status" value="1"/>
</dbReference>
<evidence type="ECO:0000256" key="1">
    <source>
        <dbReference type="RuleBase" id="RU000481"/>
    </source>
</evidence>
<reference evidence="3 4" key="1">
    <citation type="submission" date="2020-04" db="EMBL/GenBank/DDBJ databases">
        <authorList>
            <consortium name="Desulfovibrio sp. FSS-1 genome sequencing consortium"/>
            <person name="Shimoshige H."/>
            <person name="Kobayashi H."/>
            <person name="Maekawa T."/>
        </authorList>
    </citation>
    <scope>NUCLEOTIDE SEQUENCE [LARGE SCALE GENOMIC DNA]</scope>
    <source>
        <strain evidence="3 4">SIID29052-01</strain>
    </source>
</reference>